<keyword evidence="4" id="KW-0378">Hydrolase</keyword>
<keyword evidence="7" id="KW-0732">Signal</keyword>
<evidence type="ECO:0000313" key="9">
    <source>
        <dbReference type="EMBL" id="NIR73696.1"/>
    </source>
</evidence>
<dbReference type="Gene3D" id="3.40.630.10">
    <property type="entry name" value="Zn peptidases"/>
    <property type="match status" value="1"/>
</dbReference>
<feature type="chain" id="PRO_5042141058" evidence="7">
    <location>
        <begin position="25"/>
        <end position="860"/>
    </location>
</feature>
<dbReference type="GO" id="GO:0006508">
    <property type="term" value="P:proteolysis"/>
    <property type="evidence" value="ECO:0007669"/>
    <property type="project" value="UniProtKB-KW"/>
</dbReference>
<evidence type="ECO:0000256" key="1">
    <source>
        <dbReference type="ARBA" id="ARBA00001947"/>
    </source>
</evidence>
<keyword evidence="5" id="KW-0862">Zinc</keyword>
<dbReference type="GO" id="GO:0004181">
    <property type="term" value="F:metallocarboxypeptidase activity"/>
    <property type="evidence" value="ECO:0007669"/>
    <property type="project" value="InterPro"/>
</dbReference>
<dbReference type="PANTHER" id="PTHR11705:SF143">
    <property type="entry name" value="SLL0236 PROTEIN"/>
    <property type="match status" value="1"/>
</dbReference>
<dbReference type="Proteomes" id="UP000702544">
    <property type="component" value="Unassembled WGS sequence"/>
</dbReference>
<keyword evidence="3" id="KW-0645">Protease</keyword>
<proteinExistence type="inferred from homology"/>
<reference evidence="9 10" key="1">
    <citation type="submission" date="2020-01" db="EMBL/GenBank/DDBJ databases">
        <title>Genomes assembled from Gulf of Kutch pelagic sediment metagenomes.</title>
        <authorList>
            <person name="Chandrashekar M."/>
            <person name="Mahajan M.S."/>
            <person name="Dave K.J."/>
            <person name="Vatsa P."/>
            <person name="Nathani N.M."/>
        </authorList>
    </citation>
    <scope>NUCLEOTIDE SEQUENCE [LARGE SCALE GENOMIC DNA]</scope>
    <source>
        <strain evidence="9">KS3-K002</strain>
    </source>
</reference>
<evidence type="ECO:0000256" key="7">
    <source>
        <dbReference type="SAM" id="SignalP"/>
    </source>
</evidence>
<evidence type="ECO:0000256" key="2">
    <source>
        <dbReference type="ARBA" id="ARBA00005988"/>
    </source>
</evidence>
<dbReference type="InterPro" id="IPR000834">
    <property type="entry name" value="Peptidase_M14"/>
</dbReference>
<dbReference type="Gene3D" id="3.40.50.880">
    <property type="match status" value="1"/>
</dbReference>
<evidence type="ECO:0000256" key="5">
    <source>
        <dbReference type="ARBA" id="ARBA00022833"/>
    </source>
</evidence>
<dbReference type="Pfam" id="PF00246">
    <property type="entry name" value="Peptidase_M14"/>
    <property type="match status" value="1"/>
</dbReference>
<dbReference type="InterPro" id="IPR029062">
    <property type="entry name" value="Class_I_gatase-like"/>
</dbReference>
<protein>
    <submittedName>
        <fullName evidence="9">Peptidase M14</fullName>
    </submittedName>
</protein>
<comment type="cofactor">
    <cofactor evidence="1">
        <name>Zn(2+)</name>
        <dbReference type="ChEBI" id="CHEBI:29105"/>
    </cofactor>
</comment>
<feature type="domain" description="Peptidase M14" evidence="8">
    <location>
        <begin position="55"/>
        <end position="217"/>
    </location>
</feature>
<dbReference type="SUPFAM" id="SSF52317">
    <property type="entry name" value="Class I glutamine amidotransferase-like"/>
    <property type="match status" value="1"/>
</dbReference>
<dbReference type="CDD" id="cd03143">
    <property type="entry name" value="A4_beta-galactosidase_middle_domain"/>
    <property type="match status" value="1"/>
</dbReference>
<dbReference type="CDD" id="cd06240">
    <property type="entry name" value="M14-like"/>
    <property type="match status" value="1"/>
</dbReference>
<evidence type="ECO:0000256" key="3">
    <source>
        <dbReference type="ARBA" id="ARBA00022670"/>
    </source>
</evidence>
<dbReference type="GO" id="GO:0005615">
    <property type="term" value="C:extracellular space"/>
    <property type="evidence" value="ECO:0007669"/>
    <property type="project" value="TreeGrafter"/>
</dbReference>
<evidence type="ECO:0000256" key="6">
    <source>
        <dbReference type="ARBA" id="ARBA00023049"/>
    </source>
</evidence>
<dbReference type="AlphaFoldDB" id="A0AAE5C7Q2"/>
<comment type="caution">
    <text evidence="9">The sequence shown here is derived from an EMBL/GenBank/DDBJ whole genome shotgun (WGS) entry which is preliminary data.</text>
</comment>
<gene>
    <name evidence="9" type="ORF">GWO12_01070</name>
</gene>
<dbReference type="GO" id="GO:0008270">
    <property type="term" value="F:zinc ion binding"/>
    <property type="evidence" value="ECO:0007669"/>
    <property type="project" value="InterPro"/>
</dbReference>
<evidence type="ECO:0000256" key="4">
    <source>
        <dbReference type="ARBA" id="ARBA00022801"/>
    </source>
</evidence>
<dbReference type="SUPFAM" id="SSF53187">
    <property type="entry name" value="Zn-dependent exopeptidases"/>
    <property type="match status" value="1"/>
</dbReference>
<organism evidence="9 10">
    <name type="scientific">Candidatus Kutchimonas denitrificans</name>
    <dbReference type="NCBI Taxonomy" id="3056748"/>
    <lineage>
        <taxon>Bacteria</taxon>
        <taxon>Pseudomonadati</taxon>
        <taxon>Gemmatimonadota</taxon>
        <taxon>Gemmatimonadia</taxon>
        <taxon>Candidatus Palauibacterales</taxon>
        <taxon>Candidatus Palauibacteraceae</taxon>
        <taxon>Candidatus Kutchimonas</taxon>
    </lineage>
</organism>
<dbReference type="EMBL" id="JAACAK010000009">
    <property type="protein sequence ID" value="NIR73696.1"/>
    <property type="molecule type" value="Genomic_DNA"/>
</dbReference>
<keyword evidence="6" id="KW-0482">Metalloprotease</keyword>
<dbReference type="PANTHER" id="PTHR11705">
    <property type="entry name" value="PROTEASE FAMILY M14 CARBOXYPEPTIDASE A,B"/>
    <property type="match status" value="1"/>
</dbReference>
<accession>A0AAE5C7Q2</accession>
<comment type="similarity">
    <text evidence="2">Belongs to the peptidase M14 family.</text>
</comment>
<name>A0AAE5C7Q2_9BACT</name>
<evidence type="ECO:0000259" key="8">
    <source>
        <dbReference type="Pfam" id="PF00246"/>
    </source>
</evidence>
<sequence>MLKTFRLFPALVVMLAASATTLRAQAVRTDAPTPPDDYLGHPVGADFRLAGWETITSYLAHVAEAAPGVRLDTLGRTTQGRPFVLVTATSPENMSRLDEIRTAQAKLADPRRLADGELDALLESQPAVVLIAHNIHSTEIASSQGGMELTYALATDPELASLLQNVVVLLIPSVNPDGQRMVTDWYLRTLGTPYEGSRMPWLYHHYVGHDNNRDWYMLTQVETQMLNDLLYDAWRPELVYDVHQMGGRGARFFVPPFDDPANPNIDPLLVREISLFGLQISTDLEAEKKAGVVNRQRFDLWWHGGLRTSPARHNMVGILSEAASARLASPVFLEPDDLRQPEHGVNYPNPWPGGWWRIRDIIDYQLIAARAVIELAAVQREKLLRNYVRLGERALEAGADEPPFAFVVPADQRDAGTAAAMLAVLQRGGVEVHRAAAAFEADGIEYAAGSHVVLMAQPYRAHAKDLLERQVYPDRRVYPGGPPDAPYDAAGWTLPLQMGVETFEARSPFEARLELVDGPLRAPAGSVTGSGPTFILDYAVNAANLAINRVLTEGGTAALLTEPVRHDGQLWPAGSALVTGEGAREILEELARTEGLSARGFDGSAPAAQVQTPRIGLYQPWTSSMDEGWTRWLFDSWSLPYTTVHDAEIRVGDLLERYDVIVLPDIWANSIIEGREAGTVPSEYAGGLGEQGVAAIRAFVRGGGTLICLDSSSDFAIEQLDLPVSNVQPSFQEIRSGDAFYAPGSLLAATIDSTHPLGYGMPGSTAIYYANGPIFLVDDDADEVTTIARYPDAGQLLSGYAIHPEFLDGKAALIEARSGAGRVILFGFRPQHRGQTHETFKMLFNAVYRGAAEEAARATF</sequence>
<feature type="signal peptide" evidence="7">
    <location>
        <begin position="1"/>
        <end position="24"/>
    </location>
</feature>
<evidence type="ECO:0000313" key="10">
    <source>
        <dbReference type="Proteomes" id="UP000702544"/>
    </source>
</evidence>